<evidence type="ECO:0000313" key="3">
    <source>
        <dbReference type="Proteomes" id="UP000299102"/>
    </source>
</evidence>
<protein>
    <submittedName>
        <fullName evidence="2">Uncharacterized protein</fullName>
    </submittedName>
</protein>
<dbReference type="EMBL" id="BGZK01000033">
    <property type="protein sequence ID" value="GBP09002.1"/>
    <property type="molecule type" value="Genomic_DNA"/>
</dbReference>
<accession>A0A4C1T3J8</accession>
<sequence>MSQEWARDLFAGSKPEEFPQLFPRQTIVKYFCVDNVITARTRGRPLPKYGISLRRRTTSRYQSDSIRRDCNKTAGHTGGGAAGADAGNRYSPGTHCIH</sequence>
<proteinExistence type="predicted"/>
<comment type="caution">
    <text evidence="2">The sequence shown here is derived from an EMBL/GenBank/DDBJ whole genome shotgun (WGS) entry which is preliminary data.</text>
</comment>
<organism evidence="2 3">
    <name type="scientific">Eumeta variegata</name>
    <name type="common">Bagworm moth</name>
    <name type="synonym">Eumeta japonica</name>
    <dbReference type="NCBI Taxonomy" id="151549"/>
    <lineage>
        <taxon>Eukaryota</taxon>
        <taxon>Metazoa</taxon>
        <taxon>Ecdysozoa</taxon>
        <taxon>Arthropoda</taxon>
        <taxon>Hexapoda</taxon>
        <taxon>Insecta</taxon>
        <taxon>Pterygota</taxon>
        <taxon>Neoptera</taxon>
        <taxon>Endopterygota</taxon>
        <taxon>Lepidoptera</taxon>
        <taxon>Glossata</taxon>
        <taxon>Ditrysia</taxon>
        <taxon>Tineoidea</taxon>
        <taxon>Psychidae</taxon>
        <taxon>Oiketicinae</taxon>
        <taxon>Eumeta</taxon>
    </lineage>
</organism>
<dbReference type="Proteomes" id="UP000299102">
    <property type="component" value="Unassembled WGS sequence"/>
</dbReference>
<dbReference type="AlphaFoldDB" id="A0A4C1T3J8"/>
<gene>
    <name evidence="2" type="ORF">EVAR_78355_1</name>
</gene>
<evidence type="ECO:0000256" key="1">
    <source>
        <dbReference type="SAM" id="MobiDB-lite"/>
    </source>
</evidence>
<name>A0A4C1T3J8_EUMVA</name>
<keyword evidence="3" id="KW-1185">Reference proteome</keyword>
<feature type="region of interest" description="Disordered" evidence="1">
    <location>
        <begin position="57"/>
        <end position="98"/>
    </location>
</feature>
<evidence type="ECO:0000313" key="2">
    <source>
        <dbReference type="EMBL" id="GBP09002.1"/>
    </source>
</evidence>
<reference evidence="2 3" key="1">
    <citation type="journal article" date="2019" name="Commun. Biol.">
        <title>The bagworm genome reveals a unique fibroin gene that provides high tensile strength.</title>
        <authorList>
            <person name="Kono N."/>
            <person name="Nakamura H."/>
            <person name="Ohtoshi R."/>
            <person name="Tomita M."/>
            <person name="Numata K."/>
            <person name="Arakawa K."/>
        </authorList>
    </citation>
    <scope>NUCLEOTIDE SEQUENCE [LARGE SCALE GENOMIC DNA]</scope>
</reference>